<keyword evidence="5 8" id="KW-0808">Transferase</keyword>
<dbReference type="EMBL" id="QNBC01000039">
    <property type="protein sequence ID" value="RKX66558.1"/>
    <property type="molecule type" value="Genomic_DNA"/>
</dbReference>
<dbReference type="InterPro" id="IPR034964">
    <property type="entry name" value="LS"/>
</dbReference>
<comment type="catalytic activity">
    <reaction evidence="6 8">
        <text>(2S)-2-hydroxy-3-oxobutyl phosphate + 5-amino-6-(D-ribitylamino)uracil = 6,7-dimethyl-8-(1-D-ribityl)lumazine + phosphate + 2 H2O + H(+)</text>
        <dbReference type="Rhea" id="RHEA:26152"/>
        <dbReference type="ChEBI" id="CHEBI:15377"/>
        <dbReference type="ChEBI" id="CHEBI:15378"/>
        <dbReference type="ChEBI" id="CHEBI:15934"/>
        <dbReference type="ChEBI" id="CHEBI:43474"/>
        <dbReference type="ChEBI" id="CHEBI:58201"/>
        <dbReference type="ChEBI" id="CHEBI:58830"/>
        <dbReference type="EC" id="2.5.1.78"/>
    </reaction>
</comment>
<protein>
    <recommendedName>
        <fullName evidence="7 8">6,7-dimethyl-8-ribityllumazine synthase</fullName>
        <shortName evidence="8">DMRL synthase</shortName>
        <shortName evidence="8">LS</shortName>
        <shortName evidence="8">Lumazine synthase</shortName>
        <ecNumber evidence="3 8">2.5.1.78</ecNumber>
    </recommendedName>
</protein>
<dbReference type="GO" id="GO:0009349">
    <property type="term" value="C:riboflavin synthase complex"/>
    <property type="evidence" value="ECO:0007669"/>
    <property type="project" value="UniProtKB-UniRule"/>
</dbReference>
<feature type="binding site" evidence="8">
    <location>
        <position position="21"/>
    </location>
    <ligand>
        <name>5-amino-6-(D-ribitylamino)uracil</name>
        <dbReference type="ChEBI" id="CHEBI:15934"/>
    </ligand>
</feature>
<comment type="caution">
    <text evidence="9">The sequence shown here is derived from an EMBL/GenBank/DDBJ whole genome shotgun (WGS) entry which is preliminary data.</text>
</comment>
<evidence type="ECO:0000313" key="9">
    <source>
        <dbReference type="EMBL" id="RKX66558.1"/>
    </source>
</evidence>
<evidence type="ECO:0000256" key="1">
    <source>
        <dbReference type="ARBA" id="ARBA00004917"/>
    </source>
</evidence>
<dbReference type="NCBIfam" id="NF000812">
    <property type="entry name" value="PRK00061.1-4"/>
    <property type="match status" value="1"/>
</dbReference>
<dbReference type="GO" id="GO:0009231">
    <property type="term" value="P:riboflavin biosynthetic process"/>
    <property type="evidence" value="ECO:0007669"/>
    <property type="project" value="UniProtKB-UniRule"/>
</dbReference>
<reference evidence="9 10" key="1">
    <citation type="submission" date="2018-06" db="EMBL/GenBank/DDBJ databases">
        <title>Extensive metabolic versatility and redundancy in microbially diverse, dynamic hydrothermal sediments.</title>
        <authorList>
            <person name="Dombrowski N."/>
            <person name="Teske A."/>
            <person name="Baker B.J."/>
        </authorList>
    </citation>
    <scope>NUCLEOTIDE SEQUENCE [LARGE SCALE GENOMIC DNA]</scope>
    <source>
        <strain evidence="9">B35_G9</strain>
    </source>
</reference>
<dbReference type="GO" id="GO:0005829">
    <property type="term" value="C:cytosol"/>
    <property type="evidence" value="ECO:0007669"/>
    <property type="project" value="TreeGrafter"/>
</dbReference>
<sequence length="154" mass="16501">MDIEGKLNAKGLKFALISSRFNNFITERLIDGAIDCIIRHEGDKKNISIVRVPGSFEIPQIAGIAAKSGKYDAVICLGAVIRGETPHFDYVSAEVSKGIARVASESSIPVTYGIITADTVEQAIDRAGTKMGNRGFDAAMTAIEMANLIKKINS</sequence>
<dbReference type="AlphaFoldDB" id="A0A660S8T1"/>
<evidence type="ECO:0000256" key="3">
    <source>
        <dbReference type="ARBA" id="ARBA00012664"/>
    </source>
</evidence>
<evidence type="ECO:0000256" key="2">
    <source>
        <dbReference type="ARBA" id="ARBA00007424"/>
    </source>
</evidence>
<dbReference type="InterPro" id="IPR002180">
    <property type="entry name" value="LS/RS"/>
</dbReference>
<keyword evidence="4 8" id="KW-0686">Riboflavin biosynthesis</keyword>
<organism evidence="9 10">
    <name type="scientific">candidate division TA06 bacterium</name>
    <dbReference type="NCBI Taxonomy" id="2250710"/>
    <lineage>
        <taxon>Bacteria</taxon>
        <taxon>Bacteria division TA06</taxon>
    </lineage>
</organism>
<feature type="binding site" evidence="8">
    <location>
        <begin position="55"/>
        <end position="57"/>
    </location>
    <ligand>
        <name>5-amino-6-(D-ribitylamino)uracil</name>
        <dbReference type="ChEBI" id="CHEBI:15934"/>
    </ligand>
</feature>
<dbReference type="PANTHER" id="PTHR21058">
    <property type="entry name" value="6,7-DIMETHYL-8-RIBITYLLUMAZINE SYNTHASE DMRL SYNTHASE LUMAZINE SYNTHASE"/>
    <property type="match status" value="1"/>
</dbReference>
<dbReference type="UniPathway" id="UPA00275">
    <property type="reaction ID" value="UER00404"/>
</dbReference>
<evidence type="ECO:0000256" key="5">
    <source>
        <dbReference type="ARBA" id="ARBA00022679"/>
    </source>
</evidence>
<dbReference type="NCBIfam" id="TIGR00114">
    <property type="entry name" value="lumazine-synth"/>
    <property type="match status" value="1"/>
</dbReference>
<feature type="binding site" evidence="8">
    <location>
        <begin position="84"/>
        <end position="85"/>
    </location>
    <ligand>
        <name>(2S)-2-hydroxy-3-oxobutyl phosphate</name>
        <dbReference type="ChEBI" id="CHEBI:58830"/>
    </ligand>
</feature>
<feature type="binding site" evidence="8">
    <location>
        <position position="112"/>
    </location>
    <ligand>
        <name>5-amino-6-(D-ribitylamino)uracil</name>
        <dbReference type="ChEBI" id="CHEBI:15934"/>
    </ligand>
</feature>
<evidence type="ECO:0000313" key="10">
    <source>
        <dbReference type="Proteomes" id="UP000282321"/>
    </source>
</evidence>
<evidence type="ECO:0000256" key="7">
    <source>
        <dbReference type="ARBA" id="ARBA00072606"/>
    </source>
</evidence>
<dbReference type="Proteomes" id="UP000282321">
    <property type="component" value="Unassembled WGS sequence"/>
</dbReference>
<feature type="active site" description="Proton donor" evidence="8">
    <location>
        <position position="87"/>
    </location>
</feature>
<comment type="function">
    <text evidence="8">Catalyzes the formation of 6,7-dimethyl-8-ribityllumazine by condensation of 5-amino-6-(D-ribitylamino)uracil with 3,4-dihydroxy-2-butanone 4-phosphate. This is the penultimate step in the biosynthesis of riboflavin.</text>
</comment>
<evidence type="ECO:0000256" key="6">
    <source>
        <dbReference type="ARBA" id="ARBA00048785"/>
    </source>
</evidence>
<comment type="pathway">
    <text evidence="1 8">Cofactor biosynthesis; riboflavin biosynthesis; riboflavin from 2-hydroxy-3-oxobutyl phosphate and 5-amino-6-(D-ribitylamino)uracil: step 1/2.</text>
</comment>
<comment type="similarity">
    <text evidence="2 8">Belongs to the DMRL synthase family.</text>
</comment>
<feature type="binding site" evidence="8">
    <location>
        <begin position="79"/>
        <end position="81"/>
    </location>
    <ligand>
        <name>5-amino-6-(D-ribitylamino)uracil</name>
        <dbReference type="ChEBI" id="CHEBI:15934"/>
    </ligand>
</feature>
<dbReference type="InterPro" id="IPR036467">
    <property type="entry name" value="LS/RS_sf"/>
</dbReference>
<gene>
    <name evidence="8" type="primary">ribH</name>
    <name evidence="9" type="ORF">DRP44_03830</name>
</gene>
<dbReference type="GO" id="GO:0000906">
    <property type="term" value="F:6,7-dimethyl-8-ribityllumazine synthase activity"/>
    <property type="evidence" value="ECO:0007669"/>
    <property type="project" value="UniProtKB-UniRule"/>
</dbReference>
<dbReference type="Pfam" id="PF00885">
    <property type="entry name" value="DMRL_synthase"/>
    <property type="match status" value="1"/>
</dbReference>
<dbReference type="EC" id="2.5.1.78" evidence="3 8"/>
<dbReference type="PANTHER" id="PTHR21058:SF0">
    <property type="entry name" value="6,7-DIMETHYL-8-RIBITYLLUMAZINE SYNTHASE"/>
    <property type="match status" value="1"/>
</dbReference>
<proteinExistence type="inferred from homology"/>
<name>A0A660S8T1_UNCT6</name>
<dbReference type="FunFam" id="3.40.50.960:FF:000001">
    <property type="entry name" value="6,7-dimethyl-8-ribityllumazine synthase"/>
    <property type="match status" value="1"/>
</dbReference>
<accession>A0A660S8T1</accession>
<feature type="binding site" evidence="8">
    <location>
        <position position="126"/>
    </location>
    <ligand>
        <name>(2S)-2-hydroxy-3-oxobutyl phosphate</name>
        <dbReference type="ChEBI" id="CHEBI:58830"/>
    </ligand>
</feature>
<evidence type="ECO:0000256" key="4">
    <source>
        <dbReference type="ARBA" id="ARBA00022619"/>
    </source>
</evidence>
<evidence type="ECO:0000256" key="8">
    <source>
        <dbReference type="HAMAP-Rule" id="MF_00178"/>
    </source>
</evidence>
<dbReference type="HAMAP" id="MF_00178">
    <property type="entry name" value="Lumazine_synth"/>
    <property type="match status" value="1"/>
</dbReference>
<dbReference type="Gene3D" id="3.40.50.960">
    <property type="entry name" value="Lumazine/riboflavin synthase"/>
    <property type="match status" value="1"/>
</dbReference>
<dbReference type="CDD" id="cd09209">
    <property type="entry name" value="Lumazine_synthase-I"/>
    <property type="match status" value="1"/>
</dbReference>
<dbReference type="SUPFAM" id="SSF52121">
    <property type="entry name" value="Lumazine synthase"/>
    <property type="match status" value="1"/>
</dbReference>